<comment type="caution">
    <text evidence="1">The sequence shown here is derived from an EMBL/GenBank/DDBJ whole genome shotgun (WGS) entry which is preliminary data.</text>
</comment>
<dbReference type="AlphaFoldDB" id="A0A2M9H6E1"/>
<gene>
    <name evidence="1" type="ORF">CS006_10490</name>
</gene>
<name>A0A2M9H6E1_9BIFI</name>
<reference evidence="1 2" key="1">
    <citation type="submission" date="2017-10" db="EMBL/GenBank/DDBJ databases">
        <title>Draft genome sequences of strains TRE 1, TRE 9, TRE H and TRI 7, isolated from tamarins, belonging to four potential novel Bifidobacterium species.</title>
        <authorList>
            <person name="Mattarelli P."/>
            <person name="Modesto M."/>
            <person name="Puglisi E."/>
            <person name="Morelli L."/>
            <person name="Spezio C."/>
            <person name="Bonetti A."/>
            <person name="Sandri C."/>
        </authorList>
    </citation>
    <scope>NUCLEOTIDE SEQUENCE [LARGE SCALE GENOMIC DNA]</scope>
    <source>
        <strain evidence="2">TRE1</strain>
    </source>
</reference>
<dbReference type="EMBL" id="PEBI01000006">
    <property type="protein sequence ID" value="PJM72355.1"/>
    <property type="molecule type" value="Genomic_DNA"/>
</dbReference>
<dbReference type="OrthoDB" id="9771433at2"/>
<accession>A0A2M9H6E1</accession>
<evidence type="ECO:0000313" key="2">
    <source>
        <dbReference type="Proteomes" id="UP000229095"/>
    </source>
</evidence>
<keyword evidence="2" id="KW-1185">Reference proteome</keyword>
<dbReference type="Proteomes" id="UP000229095">
    <property type="component" value="Unassembled WGS sequence"/>
</dbReference>
<protein>
    <submittedName>
        <fullName evidence="1">Uncharacterized protein</fullName>
    </submittedName>
</protein>
<proteinExistence type="predicted"/>
<sequence length="68" mass="7419">MTNPDDLEPVTRFDDPEQLAIDSLRDAGELGPPPVAYCTGYVTAWRDAMGLARRIVDAIADDGTEEPQ</sequence>
<organism evidence="1 2">
    <name type="scientific">Bifidobacterium primatium</name>
    <dbReference type="NCBI Taxonomy" id="2045438"/>
    <lineage>
        <taxon>Bacteria</taxon>
        <taxon>Bacillati</taxon>
        <taxon>Actinomycetota</taxon>
        <taxon>Actinomycetes</taxon>
        <taxon>Bifidobacteriales</taxon>
        <taxon>Bifidobacteriaceae</taxon>
        <taxon>Bifidobacterium</taxon>
    </lineage>
</organism>
<dbReference type="RefSeq" id="WP_100511786.1">
    <property type="nucleotide sequence ID" value="NZ_PEBI01000006.1"/>
</dbReference>
<evidence type="ECO:0000313" key="1">
    <source>
        <dbReference type="EMBL" id="PJM72355.1"/>
    </source>
</evidence>